<dbReference type="PANTHER" id="PTHR12989">
    <property type="entry name" value="ALPHA-1,2-GLUCOSYLTRANSFERASE ALG10"/>
    <property type="match status" value="1"/>
</dbReference>
<dbReference type="GO" id="GO:0106073">
    <property type="term" value="F:dolichyl pyrophosphate Glc2Man9GlcNAc2 alpha-1,2-glucosyltransferase activity"/>
    <property type="evidence" value="ECO:0007669"/>
    <property type="project" value="UniProtKB-EC"/>
</dbReference>
<dbReference type="GO" id="GO:0005789">
    <property type="term" value="C:endoplasmic reticulum membrane"/>
    <property type="evidence" value="ECO:0007669"/>
    <property type="project" value="UniProtKB-SubCell"/>
</dbReference>
<dbReference type="InterPro" id="IPR016900">
    <property type="entry name" value="Alg10"/>
</dbReference>
<keyword evidence="11 15" id="KW-0472">Membrane</keyword>
<evidence type="ECO:0000313" key="17">
    <source>
        <dbReference type="Proteomes" id="UP001152607"/>
    </source>
</evidence>
<feature type="transmembrane region" description="Helical" evidence="15">
    <location>
        <begin position="182"/>
        <end position="198"/>
    </location>
</feature>
<comment type="catalytic activity">
    <reaction evidence="14">
        <text>an alpha-D-Glc-(1-&gt;3)-alpha-D-Glc-(1-&gt;3)-alpha-D-Man-(1-&gt;2)-alpha-D-Man-(1-&gt;2)-alpha-D-Man-(1-&gt;3)-[alpha-D-Man-(1-&gt;2)-alpha-D-Man-(1-&gt;3)-[alpha-D-Man-(1-&gt;2)-alpha-D-Man-(1-&gt;6)]-alpha-D-Man-(1-&gt;6)]-beta-D-Man-(1-&gt;4)-beta-D-GlcNAc-(1-&gt;4)-alpha-D-GlcNAc-diphospho-di-trans,poly-cis-dolichol + a di-trans,poly-cis-dolichyl beta-D-glucosyl phosphate = a alpha-D-Glc-(1-&gt;2)-alpha-D-Glc-(1-&gt;3)-alpha-D-Glc-(1-&gt;3)-alpha-D-Man-(1-&gt;2)-alpha-D-Man-(1-&gt;2)-alpha-D-Man-(1-&gt;3)-[alpha-D-Man-(1-&gt;2)-alpha-D-Man-(1-&gt;3)-[alpha-D-Man-(1-&gt;2)-alpha-D-Man-(1-&gt;6)]-alpha-D-Man-(1-&gt;6)]-beta-D-Man-(1-&gt;4)-beta-D-GlcNAc-(1-&gt;4)-alpha-D-GlcNAc-diphospho-di-trans,poly-cis-dolichol + a di-trans,poly-cis-dolichyl phosphate + H(+)</text>
        <dbReference type="Rhea" id="RHEA:29543"/>
        <dbReference type="Rhea" id="RHEA-COMP:19498"/>
        <dbReference type="Rhea" id="RHEA-COMP:19502"/>
        <dbReference type="Rhea" id="RHEA-COMP:19512"/>
        <dbReference type="Rhea" id="RHEA-COMP:19522"/>
        <dbReference type="ChEBI" id="CHEBI:15378"/>
        <dbReference type="ChEBI" id="CHEBI:57525"/>
        <dbReference type="ChEBI" id="CHEBI:57683"/>
        <dbReference type="ChEBI" id="CHEBI:132522"/>
        <dbReference type="ChEBI" id="CHEBI:132523"/>
        <dbReference type="EC" id="2.4.1.256"/>
    </reaction>
    <physiologicalReaction direction="left-to-right" evidence="14">
        <dbReference type="Rhea" id="RHEA:29544"/>
    </physiologicalReaction>
</comment>
<evidence type="ECO:0000256" key="6">
    <source>
        <dbReference type="ARBA" id="ARBA00022676"/>
    </source>
</evidence>
<feature type="transmembrane region" description="Helical" evidence="15">
    <location>
        <begin position="517"/>
        <end position="536"/>
    </location>
</feature>
<dbReference type="Pfam" id="PF04922">
    <property type="entry name" value="DIE2_ALG10"/>
    <property type="match status" value="1"/>
</dbReference>
<evidence type="ECO:0000256" key="12">
    <source>
        <dbReference type="ARBA" id="ARBA00032069"/>
    </source>
</evidence>
<evidence type="ECO:0000256" key="14">
    <source>
        <dbReference type="ARBA" id="ARBA00048064"/>
    </source>
</evidence>
<dbReference type="PIRSF" id="PIRSF028810">
    <property type="entry name" value="Alpha1_2_glucosyltferase_Alg10"/>
    <property type="match status" value="1"/>
</dbReference>
<accession>A0A9W4UP67</accession>
<evidence type="ECO:0000256" key="15">
    <source>
        <dbReference type="SAM" id="Phobius"/>
    </source>
</evidence>
<evidence type="ECO:0000256" key="7">
    <source>
        <dbReference type="ARBA" id="ARBA00022679"/>
    </source>
</evidence>
<feature type="transmembrane region" description="Helical" evidence="15">
    <location>
        <begin position="86"/>
        <end position="106"/>
    </location>
</feature>
<feature type="transmembrane region" description="Helical" evidence="15">
    <location>
        <begin position="148"/>
        <end position="170"/>
    </location>
</feature>
<dbReference type="GO" id="GO:0006488">
    <property type="term" value="P:dolichol-linked oligosaccharide biosynthetic process"/>
    <property type="evidence" value="ECO:0007669"/>
    <property type="project" value="InterPro"/>
</dbReference>
<evidence type="ECO:0000256" key="11">
    <source>
        <dbReference type="ARBA" id="ARBA00023136"/>
    </source>
</evidence>
<sequence length="554" mass="61817">MPSITQAWALPAAFLAIVNISMTWYNLVSAIVPDPYLDEFFHVPQAKKYCRNDFSWDPKITTPPGLYLVSLLFKGAIGCETSNLRALNVVAICLICVLAYSISGAIHKNRSEHTNQAEKEVNSESDSKSLFDILTAHSALNISLFPPLFFFSALYYTDVMSTLTVLLHYLAFLNRKNASSQFLGSIGLILVGSLALLFRQTNIFWVAIFPAVIAVIDAFGGEQQAGSPEKKDLRSICARSWEYGRIYDCPVDSAGPQDFLLLTISLVIAVLAQPFSLLKVVAPYLFLVALFASFVLWNGSVVLGDKSAHTATLHLPQMLYIWPYISFFSIPLIVGSLLPHIAPLLPGGLSNFFQSKLGRGPGRILPNSVTASAFITIGLAMVHFNTIIHPYTLADNRHYVFYVFRVLLRHPAIKYAAVPVYYICAWMVFYSLGTKPESEALTSQTHQKKPSTSVHSPQSCKISFVVAWFGTTALSVATAPLVEPRYFIIPWILWRLHVPYLPGTRISGKARSYDLRLILETIWLIVLNAALGYNFLYRGFSWPQEPGNIQRFLW</sequence>
<keyword evidence="10 15" id="KW-1133">Transmembrane helix</keyword>
<keyword evidence="9" id="KW-0256">Endoplasmic reticulum</keyword>
<comment type="subcellular location">
    <subcellularLocation>
        <location evidence="1">Endoplasmic reticulum membrane</location>
        <topology evidence="1">Multi-pass membrane protein</topology>
    </subcellularLocation>
</comment>
<reference evidence="16" key="1">
    <citation type="submission" date="2023-01" db="EMBL/GenBank/DDBJ databases">
        <authorList>
            <person name="Van Ghelder C."/>
            <person name="Rancurel C."/>
        </authorList>
    </citation>
    <scope>NUCLEOTIDE SEQUENCE</scope>
    <source>
        <strain evidence="16">CNCM I-4278</strain>
    </source>
</reference>
<keyword evidence="17" id="KW-1185">Reference proteome</keyword>
<evidence type="ECO:0000256" key="2">
    <source>
        <dbReference type="ARBA" id="ARBA00004922"/>
    </source>
</evidence>
<protein>
    <recommendedName>
        <fullName evidence="5">Dol-P-Glc:Glc(2)Man(9)GlcNAc(2)-PP-Dol alpha-1,2-glucosyltransferase</fullName>
        <ecNumber evidence="4">2.4.1.256</ecNumber>
    </recommendedName>
    <alternativeName>
        <fullName evidence="12">Asparagine-linked glycosylation protein 10</fullName>
    </alternativeName>
</protein>
<dbReference type="OrthoDB" id="4769at2759"/>
<feature type="transmembrane region" description="Helical" evidence="15">
    <location>
        <begin position="324"/>
        <end position="349"/>
    </location>
</feature>
<keyword evidence="8 15" id="KW-0812">Transmembrane</keyword>
<feature type="transmembrane region" description="Helical" evidence="15">
    <location>
        <begin position="369"/>
        <end position="391"/>
    </location>
</feature>
<feature type="transmembrane region" description="Helical" evidence="15">
    <location>
        <begin position="259"/>
        <end position="278"/>
    </location>
</feature>
<dbReference type="PANTHER" id="PTHR12989:SF10">
    <property type="entry name" value="DOL-P-GLC:GLC(2)MAN(9)GLCNAC(2)-PP-DOL ALPHA-1,2-GLUCOSYLTRANSFERASE-RELATED"/>
    <property type="match status" value="1"/>
</dbReference>
<evidence type="ECO:0000256" key="9">
    <source>
        <dbReference type="ARBA" id="ARBA00022824"/>
    </source>
</evidence>
<dbReference type="Proteomes" id="UP001152607">
    <property type="component" value="Unassembled WGS sequence"/>
</dbReference>
<dbReference type="EMBL" id="CAOQHR010000008">
    <property type="protein sequence ID" value="CAI6338577.1"/>
    <property type="molecule type" value="Genomic_DNA"/>
</dbReference>
<feature type="transmembrane region" description="Helical" evidence="15">
    <location>
        <begin position="204"/>
        <end position="221"/>
    </location>
</feature>
<feature type="transmembrane region" description="Helical" evidence="15">
    <location>
        <begin position="284"/>
        <end position="303"/>
    </location>
</feature>
<dbReference type="AlphaFoldDB" id="A0A9W4UP67"/>
<name>A0A9W4UP67_9PLEO</name>
<feature type="transmembrane region" description="Helical" evidence="15">
    <location>
        <begin position="7"/>
        <end position="27"/>
    </location>
</feature>
<comment type="pathway">
    <text evidence="2">Protein modification; protein glycosylation.</text>
</comment>
<evidence type="ECO:0000256" key="10">
    <source>
        <dbReference type="ARBA" id="ARBA00022989"/>
    </source>
</evidence>
<evidence type="ECO:0000256" key="1">
    <source>
        <dbReference type="ARBA" id="ARBA00004477"/>
    </source>
</evidence>
<evidence type="ECO:0000256" key="5">
    <source>
        <dbReference type="ARBA" id="ARBA00018512"/>
    </source>
</evidence>
<organism evidence="16 17">
    <name type="scientific">Periconia digitata</name>
    <dbReference type="NCBI Taxonomy" id="1303443"/>
    <lineage>
        <taxon>Eukaryota</taxon>
        <taxon>Fungi</taxon>
        <taxon>Dikarya</taxon>
        <taxon>Ascomycota</taxon>
        <taxon>Pezizomycotina</taxon>
        <taxon>Dothideomycetes</taxon>
        <taxon>Pleosporomycetidae</taxon>
        <taxon>Pleosporales</taxon>
        <taxon>Massarineae</taxon>
        <taxon>Periconiaceae</taxon>
        <taxon>Periconia</taxon>
    </lineage>
</organism>
<dbReference type="EC" id="2.4.1.256" evidence="4"/>
<evidence type="ECO:0000256" key="3">
    <source>
        <dbReference type="ARBA" id="ARBA00010600"/>
    </source>
</evidence>
<proteinExistence type="inferred from homology"/>
<comment type="similarity">
    <text evidence="3">Belongs to the ALG10 glucosyltransferase family.</text>
</comment>
<evidence type="ECO:0000256" key="13">
    <source>
        <dbReference type="ARBA" id="ARBA00044727"/>
    </source>
</evidence>
<evidence type="ECO:0000256" key="8">
    <source>
        <dbReference type="ARBA" id="ARBA00022692"/>
    </source>
</evidence>
<feature type="transmembrane region" description="Helical" evidence="15">
    <location>
        <begin position="412"/>
        <end position="432"/>
    </location>
</feature>
<evidence type="ECO:0000256" key="4">
    <source>
        <dbReference type="ARBA" id="ARBA00011967"/>
    </source>
</evidence>
<comment type="caution">
    <text evidence="16">The sequence shown here is derived from an EMBL/GenBank/DDBJ whole genome shotgun (WGS) entry which is preliminary data.</text>
</comment>
<keyword evidence="6" id="KW-0328">Glycosyltransferase</keyword>
<gene>
    <name evidence="16" type="ORF">PDIGIT_LOCUS11707</name>
</gene>
<comment type="function">
    <text evidence="13">Dol-P-Glc:Glc(2)Man(9)GlcNAc(2)-PP-Dol alpha-1,2-glucosyltransferase that operates in the biosynthetic pathway of dolichol-linked oligosaccharides, the glycan precursors employed in protein asparagine (N)-glycosylation. The assembly of dolichol-linked oligosaccharides begins on the cytosolic side of the endoplasmic reticulum membrane and finishes in its lumen. The sequential addition of sugars to dolichol pyrophosphate produces dolichol-linked oligosaccharides containing fourteen sugars, including two GlcNAcs, nine mannoses and three glucoses. Once assembled, the oligosaccharide is transferred from the lipid to nascent proteins by oligosaccharyltransferases. In the lumen of the endoplasmic reticulum, adds the third and last glucose residue from dolichyl phosphate glucose (Dol-P-Glc) onto the lipid-linked oligosaccharide intermediate Glc(2)Man(9)GlcNAc(2)-PP-Dol to produce Glc(3)Man(9)GlcNAc(2)-PP-Dol.</text>
</comment>
<evidence type="ECO:0000313" key="16">
    <source>
        <dbReference type="EMBL" id="CAI6338577.1"/>
    </source>
</evidence>
<keyword evidence="7" id="KW-0808">Transferase</keyword>